<sequence length="238" mass="25925">MQAGDYKMRILVTGANRGLGLALAKFGAEKGHHIVAGVRDPEQGREKLSDLEIPKSITIVPLDVTKEDSVIQAANFVKEQFGTIDAIINNAGILLGRDKKIEDLDLEQVQLSFDINLFGPMRVVKHFLPLMLLGDSSSIINISSEAGSIENAYGGDYAYAASKTALNMFSQQLSKYVNGKNIQVYAVHPGWIKTDMGGINAPGNPNDTAKGIFDLIEQRPAVESKYVFIDYKGNPMPI</sequence>
<gene>
    <name evidence="5" type="ORF">FB550_108103</name>
</gene>
<organism evidence="5 6">
    <name type="scientific">Neobacillus bataviensis</name>
    <dbReference type="NCBI Taxonomy" id="220685"/>
    <lineage>
        <taxon>Bacteria</taxon>
        <taxon>Bacillati</taxon>
        <taxon>Bacillota</taxon>
        <taxon>Bacilli</taxon>
        <taxon>Bacillales</taxon>
        <taxon>Bacillaceae</taxon>
        <taxon>Neobacillus</taxon>
    </lineage>
</organism>
<dbReference type="PRINTS" id="PR00081">
    <property type="entry name" value="GDHRDH"/>
</dbReference>
<dbReference type="AlphaFoldDB" id="A0A561D5W9"/>
<name>A0A561D5W9_9BACI</name>
<keyword evidence="2" id="KW-0521">NADP</keyword>
<accession>A0A561D5W9</accession>
<keyword evidence="3" id="KW-0560">Oxidoreductase</keyword>
<dbReference type="Pfam" id="PF00106">
    <property type="entry name" value="adh_short"/>
    <property type="match status" value="1"/>
</dbReference>
<keyword evidence="6" id="KW-1185">Reference proteome</keyword>
<dbReference type="PRINTS" id="PR00080">
    <property type="entry name" value="SDRFAMILY"/>
</dbReference>
<reference evidence="5 6" key="1">
    <citation type="submission" date="2019-06" db="EMBL/GenBank/DDBJ databases">
        <title>Sorghum-associated microbial communities from plants grown in Nebraska, USA.</title>
        <authorList>
            <person name="Schachtman D."/>
        </authorList>
    </citation>
    <scope>NUCLEOTIDE SEQUENCE [LARGE SCALE GENOMIC DNA]</scope>
    <source>
        <strain evidence="5 6">2482</strain>
    </source>
</reference>
<dbReference type="GO" id="GO:0005737">
    <property type="term" value="C:cytoplasm"/>
    <property type="evidence" value="ECO:0007669"/>
    <property type="project" value="TreeGrafter"/>
</dbReference>
<dbReference type="GO" id="GO:0016491">
    <property type="term" value="F:oxidoreductase activity"/>
    <property type="evidence" value="ECO:0007669"/>
    <property type="project" value="UniProtKB-KW"/>
</dbReference>
<dbReference type="PANTHER" id="PTHR43544:SF7">
    <property type="entry name" value="NADB-LER2"/>
    <property type="match status" value="1"/>
</dbReference>
<dbReference type="InterPro" id="IPR051468">
    <property type="entry name" value="Fungal_SecMetab_SDRs"/>
</dbReference>
<evidence type="ECO:0000256" key="2">
    <source>
        <dbReference type="ARBA" id="ARBA00022857"/>
    </source>
</evidence>
<dbReference type="InterPro" id="IPR020904">
    <property type="entry name" value="Sc_DH/Rdtase_CS"/>
</dbReference>
<dbReference type="Gene3D" id="3.40.50.720">
    <property type="entry name" value="NAD(P)-binding Rossmann-like Domain"/>
    <property type="match status" value="1"/>
</dbReference>
<evidence type="ECO:0000256" key="3">
    <source>
        <dbReference type="ARBA" id="ARBA00023002"/>
    </source>
</evidence>
<protein>
    <submittedName>
        <fullName evidence="5">NAD(P)-dependent dehydrogenase (Short-subunit alcohol dehydrogenase family)</fullName>
    </submittedName>
</protein>
<dbReference type="InterPro" id="IPR002347">
    <property type="entry name" value="SDR_fam"/>
</dbReference>
<comment type="caution">
    <text evidence="5">The sequence shown here is derived from an EMBL/GenBank/DDBJ whole genome shotgun (WGS) entry which is preliminary data.</text>
</comment>
<evidence type="ECO:0000256" key="4">
    <source>
        <dbReference type="RuleBase" id="RU000363"/>
    </source>
</evidence>
<dbReference type="EMBL" id="VIVN01000008">
    <property type="protein sequence ID" value="TWD98849.1"/>
    <property type="molecule type" value="Genomic_DNA"/>
</dbReference>
<dbReference type="PANTHER" id="PTHR43544">
    <property type="entry name" value="SHORT-CHAIN DEHYDROGENASE/REDUCTASE"/>
    <property type="match status" value="1"/>
</dbReference>
<comment type="similarity">
    <text evidence="1 4">Belongs to the short-chain dehydrogenases/reductases (SDR) family.</text>
</comment>
<dbReference type="SUPFAM" id="SSF51735">
    <property type="entry name" value="NAD(P)-binding Rossmann-fold domains"/>
    <property type="match status" value="1"/>
</dbReference>
<evidence type="ECO:0000313" key="6">
    <source>
        <dbReference type="Proteomes" id="UP000319671"/>
    </source>
</evidence>
<evidence type="ECO:0000313" key="5">
    <source>
        <dbReference type="EMBL" id="TWD98849.1"/>
    </source>
</evidence>
<dbReference type="PROSITE" id="PS00061">
    <property type="entry name" value="ADH_SHORT"/>
    <property type="match status" value="1"/>
</dbReference>
<proteinExistence type="inferred from homology"/>
<dbReference type="Proteomes" id="UP000319671">
    <property type="component" value="Unassembled WGS sequence"/>
</dbReference>
<evidence type="ECO:0000256" key="1">
    <source>
        <dbReference type="ARBA" id="ARBA00006484"/>
    </source>
</evidence>
<dbReference type="InterPro" id="IPR036291">
    <property type="entry name" value="NAD(P)-bd_dom_sf"/>
</dbReference>